<proteinExistence type="predicted"/>
<evidence type="ECO:0000313" key="4">
    <source>
        <dbReference type="EMBL" id="ANV98200.1"/>
    </source>
</evidence>
<dbReference type="CDD" id="cd04194">
    <property type="entry name" value="GT8_A4GalT_like"/>
    <property type="match status" value="1"/>
</dbReference>
<dbReference type="EMBL" id="CP016503">
    <property type="protein sequence ID" value="ANV98200.1"/>
    <property type="molecule type" value="Genomic_DNA"/>
</dbReference>
<protein>
    <recommendedName>
        <fullName evidence="6">Glycosyltransferase family 8 protein</fullName>
    </recommendedName>
</protein>
<reference evidence="5" key="1">
    <citation type="submission" date="2016-07" db="EMBL/GenBank/DDBJ databases">
        <authorList>
            <person name="Florea S."/>
            <person name="Webb J.S."/>
            <person name="Jaromczyk J."/>
            <person name="Schardl C.L."/>
        </authorList>
    </citation>
    <scope>NUCLEOTIDE SEQUENCE [LARGE SCALE GENOMIC DNA]</scope>
    <source>
        <strain evidence="5">MIT 01-6242</strain>
    </source>
</reference>
<dbReference type="RefSeq" id="WP_066340582.1">
    <property type="nucleotide sequence ID" value="NZ_CP016503.1"/>
</dbReference>
<keyword evidence="1" id="KW-0328">Glycosyltransferase</keyword>
<dbReference type="InterPro" id="IPR002495">
    <property type="entry name" value="Glyco_trans_8"/>
</dbReference>
<dbReference type="Gene3D" id="3.90.550.10">
    <property type="entry name" value="Spore Coat Polysaccharide Biosynthesis Protein SpsA, Chain A"/>
    <property type="match status" value="1"/>
</dbReference>
<name>A0A1B1U622_9HELI</name>
<dbReference type="GO" id="GO:0046872">
    <property type="term" value="F:metal ion binding"/>
    <property type="evidence" value="ECO:0007669"/>
    <property type="project" value="UniProtKB-KW"/>
</dbReference>
<dbReference type="Pfam" id="PF01501">
    <property type="entry name" value="Glyco_transf_8"/>
    <property type="match status" value="1"/>
</dbReference>
<evidence type="ECO:0000256" key="1">
    <source>
        <dbReference type="ARBA" id="ARBA00022676"/>
    </source>
</evidence>
<dbReference type="OrthoDB" id="695971at2"/>
<keyword evidence="5" id="KW-1185">Reference proteome</keyword>
<sequence>MQEIPLMFCFDSNYVIPASVAFYSLLESNTPPPPTENLKFKLFVVHNDISQEDQEKLQLTIKPFCDFASLEFIDANQYLKDVWKKMSNKYHFAYEVFYKLIAPSLFPQYDKIIISDVDVCFLNDITKSFWDFDVDEEYVIGGVVSNDPDAFFPIPNVGWRSGYKKFNSEELKAIQHGIDGAYLIINLKQWRENKIQERAIDYLKKSVGKLVLAEQDVLGVISFPYIKKISPAHIVCNTSWEVLGKEWKDFKPNVYTQEEIWEARDKPIQIHFAGANKPWNTPSVPMADLWFVYLCKTPFLQDYLRKMESIMFQKFQRTFLPYRILNFVKKNPLFFLDTRVYTRILTLVFGSKNS</sequence>
<organism evidence="4 5">
    <name type="scientific">Helicobacter enhydrae</name>
    <dbReference type="NCBI Taxonomy" id="222136"/>
    <lineage>
        <taxon>Bacteria</taxon>
        <taxon>Pseudomonadati</taxon>
        <taxon>Campylobacterota</taxon>
        <taxon>Epsilonproteobacteria</taxon>
        <taxon>Campylobacterales</taxon>
        <taxon>Helicobacteraceae</taxon>
        <taxon>Helicobacter</taxon>
    </lineage>
</organism>
<keyword evidence="3" id="KW-0479">Metal-binding</keyword>
<dbReference type="KEGG" id="het:BBW65_05030"/>
<gene>
    <name evidence="4" type="ORF">BBW65_05030</name>
</gene>
<dbReference type="PANTHER" id="PTHR13778:SF47">
    <property type="entry name" value="LIPOPOLYSACCHARIDE 1,3-GALACTOSYLTRANSFERASE"/>
    <property type="match status" value="1"/>
</dbReference>
<dbReference type="STRING" id="222136.BBW65_05030"/>
<dbReference type="SUPFAM" id="SSF53448">
    <property type="entry name" value="Nucleotide-diphospho-sugar transferases"/>
    <property type="match status" value="1"/>
</dbReference>
<dbReference type="AlphaFoldDB" id="A0A1B1U622"/>
<accession>A0A1B1U622</accession>
<keyword evidence="2" id="KW-0808">Transferase</keyword>
<dbReference type="PANTHER" id="PTHR13778">
    <property type="entry name" value="GLYCOSYLTRANSFERASE 8 DOMAIN-CONTAINING PROTEIN"/>
    <property type="match status" value="1"/>
</dbReference>
<evidence type="ECO:0008006" key="6">
    <source>
        <dbReference type="Google" id="ProtNLM"/>
    </source>
</evidence>
<dbReference type="InterPro" id="IPR029044">
    <property type="entry name" value="Nucleotide-diphossugar_trans"/>
</dbReference>
<evidence type="ECO:0000256" key="2">
    <source>
        <dbReference type="ARBA" id="ARBA00022679"/>
    </source>
</evidence>
<dbReference type="InterPro" id="IPR050748">
    <property type="entry name" value="Glycosyltrans_8_dom-fam"/>
</dbReference>
<evidence type="ECO:0000256" key="3">
    <source>
        <dbReference type="ARBA" id="ARBA00022723"/>
    </source>
</evidence>
<evidence type="ECO:0000313" key="5">
    <source>
        <dbReference type="Proteomes" id="UP000092884"/>
    </source>
</evidence>
<dbReference type="GO" id="GO:0016757">
    <property type="term" value="F:glycosyltransferase activity"/>
    <property type="evidence" value="ECO:0007669"/>
    <property type="project" value="UniProtKB-KW"/>
</dbReference>
<dbReference type="Proteomes" id="UP000092884">
    <property type="component" value="Chromosome"/>
</dbReference>